<name>A0A9R1U006_9HYME</name>
<feature type="region of interest" description="Disordered" evidence="1">
    <location>
        <begin position="234"/>
        <end position="258"/>
    </location>
</feature>
<dbReference type="InterPro" id="IPR039231">
    <property type="entry name" value="TPGS2"/>
</dbReference>
<keyword evidence="3" id="KW-1185">Reference proteome</keyword>
<organism evidence="3 4">
    <name type="scientific">Fopius arisanus</name>
    <dbReference type="NCBI Taxonomy" id="64838"/>
    <lineage>
        <taxon>Eukaryota</taxon>
        <taxon>Metazoa</taxon>
        <taxon>Ecdysozoa</taxon>
        <taxon>Arthropoda</taxon>
        <taxon>Hexapoda</taxon>
        <taxon>Insecta</taxon>
        <taxon>Pterygota</taxon>
        <taxon>Neoptera</taxon>
        <taxon>Endopterygota</taxon>
        <taxon>Hymenoptera</taxon>
        <taxon>Apocrita</taxon>
        <taxon>Ichneumonoidea</taxon>
        <taxon>Braconidae</taxon>
        <taxon>Opiinae</taxon>
        <taxon>Fopius</taxon>
    </lineage>
</organism>
<sequence>MSFFVDIVTEDSFYENLTLGVVKLLEASPCVRHVKVERRSACDRSALSSWEQRHCCLLPEDFKSFYASIDGFSLTWSLDIAGEEFPIGRMVINEFAALKRFVGTKEQQAEAENKNQDDLSEVPSQGPRCKLFEIDQCGPSKVFLVYHVRPEGDNEPGIWLHYEENGDTWYHLSKSFTKYFRMMLVHLGLPMWQYCALGLPLSTWVEQAYYLVGPHLLPNTVKPRESLSLSLWKDGPSNTVDPTIFKSRDSKQKNSRKK</sequence>
<reference evidence="4" key="1">
    <citation type="submission" date="2025-08" db="UniProtKB">
        <authorList>
            <consortium name="RefSeq"/>
        </authorList>
    </citation>
    <scope>IDENTIFICATION</scope>
    <source>
        <strain evidence="4">USDA-PBARC FA_bdor</strain>
        <tissue evidence="4">Whole organism</tissue>
    </source>
</reference>
<evidence type="ECO:0000313" key="4">
    <source>
        <dbReference type="RefSeq" id="XP_011302296.1"/>
    </source>
</evidence>
<accession>A0A9R1U006</accession>
<dbReference type="GeneID" id="105266091"/>
<dbReference type="RefSeq" id="XP_011302296.1">
    <property type="nucleotide sequence ID" value="XM_011303994.1"/>
</dbReference>
<dbReference type="OrthoDB" id="9440957at2759"/>
<dbReference type="AlphaFoldDB" id="A0A9R1U006"/>
<feature type="domain" description="Knr4/Smi1-like" evidence="2">
    <location>
        <begin position="41"/>
        <end position="182"/>
    </location>
</feature>
<dbReference type="KEGG" id="fas:105266091"/>
<dbReference type="PANTHER" id="PTHR31854:SF2">
    <property type="entry name" value="TUBULIN POLYGLUTAMYLASE COMPLEX SUBUNIT 2"/>
    <property type="match status" value="1"/>
</dbReference>
<gene>
    <name evidence="4" type="primary">LOC105266091</name>
</gene>
<evidence type="ECO:0000256" key="1">
    <source>
        <dbReference type="SAM" id="MobiDB-lite"/>
    </source>
</evidence>
<protein>
    <submittedName>
        <fullName evidence="4">Tubulin polyglutamylase complex subunit 2</fullName>
    </submittedName>
</protein>
<dbReference type="Pfam" id="PF09346">
    <property type="entry name" value="SMI1_KNR4"/>
    <property type="match status" value="1"/>
</dbReference>
<proteinExistence type="predicted"/>
<dbReference type="InterPro" id="IPR018958">
    <property type="entry name" value="Knr4/Smi1-like_dom"/>
</dbReference>
<dbReference type="Proteomes" id="UP000694866">
    <property type="component" value="Unplaced"/>
</dbReference>
<dbReference type="SUPFAM" id="SSF160631">
    <property type="entry name" value="SMI1/KNR4-like"/>
    <property type="match status" value="1"/>
</dbReference>
<dbReference type="InterPro" id="IPR037883">
    <property type="entry name" value="Knr4/Smi1-like_sf"/>
</dbReference>
<evidence type="ECO:0000259" key="2">
    <source>
        <dbReference type="SMART" id="SM00860"/>
    </source>
</evidence>
<evidence type="ECO:0000313" key="3">
    <source>
        <dbReference type="Proteomes" id="UP000694866"/>
    </source>
</evidence>
<dbReference type="SMART" id="SM00860">
    <property type="entry name" value="SMI1_KNR4"/>
    <property type="match status" value="1"/>
</dbReference>
<dbReference type="PANTHER" id="PTHR31854">
    <property type="entry name" value="TUBULIN POLYGLUTAMYLASE COMPLEX SUBUNIT 2"/>
    <property type="match status" value="1"/>
</dbReference>